<dbReference type="AlphaFoldDB" id="A0AAI9SYL9"/>
<dbReference type="InterPro" id="IPR048400">
    <property type="entry name" value="SLS1_N"/>
</dbReference>
<dbReference type="EMBL" id="JAHUZD010000059">
    <property type="protein sequence ID" value="KAI3405191.2"/>
    <property type="molecule type" value="Genomic_DNA"/>
</dbReference>
<evidence type="ECO:0000256" key="1">
    <source>
        <dbReference type="SAM" id="MobiDB-lite"/>
    </source>
</evidence>
<dbReference type="InterPro" id="IPR048401">
    <property type="entry name" value="SLS1_C"/>
</dbReference>
<feature type="domain" description="SLS1 C-terminal" evidence="4">
    <location>
        <begin position="606"/>
        <end position="897"/>
    </location>
</feature>
<dbReference type="GeneID" id="73379615"/>
<dbReference type="InterPro" id="IPR048748">
    <property type="entry name" value="SLS1_KH2"/>
</dbReference>
<evidence type="ECO:0000313" key="5">
    <source>
        <dbReference type="EMBL" id="KAI3405191.2"/>
    </source>
</evidence>
<dbReference type="Pfam" id="PF20777">
    <property type="entry name" value="KH_SLS1_2"/>
    <property type="match status" value="1"/>
</dbReference>
<organism evidence="5 6">
    <name type="scientific">Candida oxycetoniae</name>
    <dbReference type="NCBI Taxonomy" id="497107"/>
    <lineage>
        <taxon>Eukaryota</taxon>
        <taxon>Fungi</taxon>
        <taxon>Dikarya</taxon>
        <taxon>Ascomycota</taxon>
        <taxon>Saccharomycotina</taxon>
        <taxon>Pichiomycetes</taxon>
        <taxon>Debaryomycetaceae</taxon>
        <taxon>Candida/Lodderomyces clade</taxon>
        <taxon>Candida</taxon>
    </lineage>
</organism>
<dbReference type="Proteomes" id="UP001202479">
    <property type="component" value="Unassembled WGS sequence"/>
</dbReference>
<name>A0AAI9SYL9_9ASCO</name>
<gene>
    <name evidence="5" type="ORF">KGF56_001998</name>
</gene>
<feature type="region of interest" description="Disordered" evidence="1">
    <location>
        <begin position="555"/>
        <end position="581"/>
    </location>
</feature>
<keyword evidence="6" id="KW-1185">Reference proteome</keyword>
<protein>
    <submittedName>
        <fullName evidence="5">SLS1</fullName>
    </submittedName>
</protein>
<feature type="region of interest" description="Disordered" evidence="1">
    <location>
        <begin position="1"/>
        <end position="70"/>
    </location>
</feature>
<evidence type="ECO:0000259" key="4">
    <source>
        <dbReference type="Pfam" id="PF20778"/>
    </source>
</evidence>
<evidence type="ECO:0000259" key="3">
    <source>
        <dbReference type="Pfam" id="PF20777"/>
    </source>
</evidence>
<reference evidence="5" key="1">
    <citation type="journal article" date="2022" name="DNA Res.">
        <title>Genome analysis of five recently described species of the CUG-Ser clade uncovers Candida theae as a new hybrid lineage with pathogenic potential in the Candida parapsilosis species complex.</title>
        <authorList>
            <person name="Mixao V."/>
            <person name="Del Olmo V."/>
            <person name="Hegedusova E."/>
            <person name="Saus E."/>
            <person name="Pryszcz L."/>
            <person name="Cillingova A."/>
            <person name="Nosek J."/>
            <person name="Gabaldon T."/>
        </authorList>
    </citation>
    <scope>NUCLEOTIDE SEQUENCE</scope>
    <source>
        <strain evidence="5">CBS 10844</strain>
    </source>
</reference>
<feature type="domain" description="SLS1 second KH" evidence="3">
    <location>
        <begin position="266"/>
        <end position="321"/>
    </location>
</feature>
<accession>A0AAI9SYL9</accession>
<dbReference type="Pfam" id="PF20778">
    <property type="entry name" value="SLS1_C"/>
    <property type="match status" value="1"/>
</dbReference>
<dbReference type="RefSeq" id="XP_049180936.1">
    <property type="nucleotide sequence ID" value="XM_049323180.1"/>
</dbReference>
<evidence type="ECO:0000259" key="2">
    <source>
        <dbReference type="Pfam" id="PF20776"/>
    </source>
</evidence>
<feature type="domain" description="SLS1 N-terminal" evidence="2">
    <location>
        <begin position="107"/>
        <end position="187"/>
    </location>
</feature>
<comment type="caution">
    <text evidence="5">The sequence shown here is derived from an EMBL/GenBank/DDBJ whole genome shotgun (WGS) entry which is preliminary data.</text>
</comment>
<sequence length="904" mass="103803">MSFSRKLKIDEILAPIPTPTNVKSKRLFLSPSDIEKRKKSYQKKRTTTRNDSKSPLKRQSQGHGLKTQERPRVDPLLFTKLFPTYESKLSTRTNNKKEAEVKTKQEEEEEEEEIFSYLESFKPFESVIGVARFENIAKSLDKAFKKRQLAEYINYLKKKFPEKKKLTKNLTKPQLIQSIISEGWNITKSSKLGGGQVMSTKVFGLTPVIQFLLKQKRSQFLQNLVSSKLQTKLIGSNLIVSGLTSKLTFLEAEFAHLADNIQTKILDLSQLKPFYNLENIDLESICETSSVFIEKTDDDKLVLSASFQDDINLAKRLISWSISEQNRHIKTNIYNKNVFLKASYVPFLNNEVWTWSEKDFQYYSIFKNDERPGRYNDIIFEKFDKMNDIFLESKSLEELSNSRLSFKLESSRSLDEGLKFLNRDISNANAHAILENEGPKEDSKIKDVIAAFDWKKLLSNQSASPLLKSEKEKHESLEELRHHLGSFTESNFDIDEFPDVSKLVEDVEKKSNDQVVDDLRKELGAFSSDSSSEVSMFDELLEGVDTVTSNEANTNDYGCLREGTQENNNTDIDDNIRIEGNNNNNDIDDNIRMEENNNNNDINDKLIFPEISSLKESEIDEFYDQLNLDGKSEDPLLFQTYTLQFGSILLQERKSNTKIFQIPSSPTVTKESQFKFLTNVPFIKDIASSLPILFDKNQAFTNKFQIRLIPSIYQDSNNLNSKQIANYPPIEIQANLNSWGKIDLDTLEILSIETMNNICIPLHHLPCDIQISKTSISNKLPLPSKSEHEQPDSVDLSTRFSSQPDLANFLEKSSLHFTGKDKVHIEPSIELIVDNKLVKYDFVHLTYRTDLSFDFRGREVCLSLLEGGEFGGRRFEVIMGEGKLTKEEFGKFVKDGIRFISLIK</sequence>
<evidence type="ECO:0000313" key="6">
    <source>
        <dbReference type="Proteomes" id="UP001202479"/>
    </source>
</evidence>
<proteinExistence type="predicted"/>
<feature type="compositionally biased region" description="Basic residues" evidence="1">
    <location>
        <begin position="37"/>
        <end position="47"/>
    </location>
</feature>
<dbReference type="Pfam" id="PF20776">
    <property type="entry name" value="SLS1_N"/>
    <property type="match status" value="1"/>
</dbReference>